<accession>A0A0C2G6J7</accession>
<keyword evidence="6" id="KW-0560">Oxidoreductase</keyword>
<dbReference type="InterPro" id="IPR029041">
    <property type="entry name" value="FAD-linked_oxidoreductase-like"/>
</dbReference>
<evidence type="ECO:0000256" key="7">
    <source>
        <dbReference type="RuleBase" id="RU004254"/>
    </source>
</evidence>
<dbReference type="GO" id="GO:0071949">
    <property type="term" value="F:FAD binding"/>
    <property type="evidence" value="ECO:0007669"/>
    <property type="project" value="TreeGrafter"/>
</dbReference>
<evidence type="ECO:0000256" key="3">
    <source>
        <dbReference type="ARBA" id="ARBA00006743"/>
    </source>
</evidence>
<dbReference type="InterPro" id="IPR003171">
    <property type="entry name" value="Mehydrof_redctse-like"/>
</dbReference>
<reference evidence="8 9" key="1">
    <citation type="submission" date="2013-12" db="EMBL/GenBank/DDBJ databases">
        <title>Draft genome of the parsitic nematode Ancylostoma duodenale.</title>
        <authorList>
            <person name="Mitreva M."/>
        </authorList>
    </citation>
    <scope>NUCLEOTIDE SEQUENCE [LARGE SCALE GENOMIC DNA]</scope>
    <source>
        <strain evidence="8 9">Zhejiang</strain>
    </source>
</reference>
<dbReference type="GO" id="GO:0005829">
    <property type="term" value="C:cytosol"/>
    <property type="evidence" value="ECO:0007669"/>
    <property type="project" value="TreeGrafter"/>
</dbReference>
<sequence>MDITVPIIPGIMPIMGYDSIRRIATLSQLTIPESILSDLEPIKHDDDAVRKYGTIKVSLLLWNPYLEALC</sequence>
<dbReference type="Gene3D" id="3.20.20.220">
    <property type="match status" value="1"/>
</dbReference>
<organism evidence="8 9">
    <name type="scientific">Ancylostoma duodenale</name>
    <dbReference type="NCBI Taxonomy" id="51022"/>
    <lineage>
        <taxon>Eukaryota</taxon>
        <taxon>Metazoa</taxon>
        <taxon>Ecdysozoa</taxon>
        <taxon>Nematoda</taxon>
        <taxon>Chromadorea</taxon>
        <taxon>Rhabditida</taxon>
        <taxon>Rhabditina</taxon>
        <taxon>Rhabditomorpha</taxon>
        <taxon>Strongyloidea</taxon>
        <taxon>Ancylostomatidae</taxon>
        <taxon>Ancylostomatinae</taxon>
        <taxon>Ancylostoma</taxon>
    </lineage>
</organism>
<dbReference type="UniPathway" id="UPA00193"/>
<evidence type="ECO:0000313" key="9">
    <source>
        <dbReference type="Proteomes" id="UP000054047"/>
    </source>
</evidence>
<proteinExistence type="inferred from homology"/>
<dbReference type="PANTHER" id="PTHR45754:SF3">
    <property type="entry name" value="METHYLENETETRAHYDROFOLATE REDUCTASE (NADPH)"/>
    <property type="match status" value="1"/>
</dbReference>
<dbReference type="SUPFAM" id="SSF51730">
    <property type="entry name" value="FAD-linked oxidoreductase"/>
    <property type="match status" value="1"/>
</dbReference>
<keyword evidence="9" id="KW-1185">Reference proteome</keyword>
<evidence type="ECO:0000256" key="1">
    <source>
        <dbReference type="ARBA" id="ARBA00001974"/>
    </source>
</evidence>
<evidence type="ECO:0000256" key="5">
    <source>
        <dbReference type="ARBA" id="ARBA00022827"/>
    </source>
</evidence>
<evidence type="ECO:0000256" key="6">
    <source>
        <dbReference type="ARBA" id="ARBA00023002"/>
    </source>
</evidence>
<keyword evidence="5" id="KW-0274">FAD</keyword>
<dbReference type="Pfam" id="PF02219">
    <property type="entry name" value="MTHFR"/>
    <property type="match status" value="1"/>
</dbReference>
<evidence type="ECO:0000256" key="4">
    <source>
        <dbReference type="ARBA" id="ARBA00022630"/>
    </source>
</evidence>
<dbReference type="OrthoDB" id="16284at2759"/>
<protein>
    <submittedName>
        <fullName evidence="8">Uncharacterized protein</fullName>
    </submittedName>
</protein>
<comment type="cofactor">
    <cofactor evidence="1">
        <name>FAD</name>
        <dbReference type="ChEBI" id="CHEBI:57692"/>
    </cofactor>
</comment>
<name>A0A0C2G6J7_9BILA</name>
<dbReference type="Proteomes" id="UP000054047">
    <property type="component" value="Unassembled WGS sequence"/>
</dbReference>
<dbReference type="GO" id="GO:0004489">
    <property type="term" value="F:methylenetetrahydrofolate reductase [NAD(P)H] activity"/>
    <property type="evidence" value="ECO:0007669"/>
    <property type="project" value="InterPro"/>
</dbReference>
<dbReference type="PANTHER" id="PTHR45754">
    <property type="entry name" value="METHYLENETETRAHYDROFOLATE REDUCTASE"/>
    <property type="match status" value="1"/>
</dbReference>
<dbReference type="GO" id="GO:0009086">
    <property type="term" value="P:methionine biosynthetic process"/>
    <property type="evidence" value="ECO:0007669"/>
    <property type="project" value="TreeGrafter"/>
</dbReference>
<evidence type="ECO:0000256" key="2">
    <source>
        <dbReference type="ARBA" id="ARBA00004777"/>
    </source>
</evidence>
<dbReference type="EMBL" id="KN735482">
    <property type="protein sequence ID" value="KIH56615.1"/>
    <property type="molecule type" value="Genomic_DNA"/>
</dbReference>
<gene>
    <name evidence="8" type="ORF">ANCDUO_13205</name>
</gene>
<keyword evidence="4" id="KW-0285">Flavoprotein</keyword>
<dbReference type="GO" id="GO:0035999">
    <property type="term" value="P:tetrahydrofolate interconversion"/>
    <property type="evidence" value="ECO:0007669"/>
    <property type="project" value="UniProtKB-UniPathway"/>
</dbReference>
<dbReference type="AlphaFoldDB" id="A0A0C2G6J7"/>
<comment type="similarity">
    <text evidence="3">Belongs to the methylenetetrahydrofolate reductase family.</text>
</comment>
<comment type="pathway">
    <text evidence="2 7">One-carbon metabolism; tetrahydrofolate interconversion.</text>
</comment>
<evidence type="ECO:0000313" key="8">
    <source>
        <dbReference type="EMBL" id="KIH56615.1"/>
    </source>
</evidence>